<organism evidence="2 3">
    <name type="scientific">Albugo candida</name>
    <dbReference type="NCBI Taxonomy" id="65357"/>
    <lineage>
        <taxon>Eukaryota</taxon>
        <taxon>Sar</taxon>
        <taxon>Stramenopiles</taxon>
        <taxon>Oomycota</taxon>
        <taxon>Peronosporomycetes</taxon>
        <taxon>Albuginales</taxon>
        <taxon>Albuginaceae</taxon>
        <taxon>Albugo</taxon>
    </lineage>
</organism>
<dbReference type="CDD" id="cd00201">
    <property type="entry name" value="WW"/>
    <property type="match status" value="1"/>
</dbReference>
<dbReference type="Proteomes" id="UP000053237">
    <property type="component" value="Unassembled WGS sequence"/>
</dbReference>
<keyword evidence="3" id="KW-1185">Reference proteome</keyword>
<dbReference type="EMBL" id="CAIX01000104">
    <property type="protein sequence ID" value="CCI45659.1"/>
    <property type="molecule type" value="Genomic_DNA"/>
</dbReference>
<sequence>MGSTSWRSNDSNASSLDEVRSTQDSIILDFKKSDHRQMRFKKNTDRQLAGFSKSAYQKLWYKSHTTNLQIDHTTKETLLNGGPKEDQCDSIPLEQLDIIQKGLSAFYVPPNEILPQVCDFCKGFRHVEKHSVDRVILPVPWTEHHLDDTNDTYYYNPDSGQIRWTPPVGTSAVNLLVFKETKSVYTVCRCTPSHEKRLQLLRKLKDHAKKTIGTRKETQTNRLNGALHALVLNITSK</sequence>
<dbReference type="OrthoDB" id="77957at2759"/>
<comment type="caution">
    <text evidence="2">The sequence shown here is derived from an EMBL/GenBank/DDBJ whole genome shotgun (WGS) entry which is preliminary data.</text>
</comment>
<reference evidence="2 3" key="1">
    <citation type="submission" date="2012-05" db="EMBL/GenBank/DDBJ databases">
        <title>Recombination and specialization in a pathogen metapopulation.</title>
        <authorList>
            <person name="Gardiner A."/>
            <person name="Kemen E."/>
            <person name="Schultz-Larsen T."/>
            <person name="MacLean D."/>
            <person name="Van Oosterhout C."/>
            <person name="Jones J.D.G."/>
        </authorList>
    </citation>
    <scope>NUCLEOTIDE SEQUENCE [LARGE SCALE GENOMIC DNA]</scope>
    <source>
        <strain evidence="2 3">Ac Nc2</strain>
    </source>
</reference>
<evidence type="ECO:0000259" key="1">
    <source>
        <dbReference type="PROSITE" id="PS50020"/>
    </source>
</evidence>
<evidence type="ECO:0000313" key="3">
    <source>
        <dbReference type="Proteomes" id="UP000053237"/>
    </source>
</evidence>
<dbReference type="SUPFAM" id="SSF51045">
    <property type="entry name" value="WW domain"/>
    <property type="match status" value="1"/>
</dbReference>
<feature type="domain" description="WW" evidence="1">
    <location>
        <begin position="135"/>
        <end position="169"/>
    </location>
</feature>
<accession>A0A024GG27</accession>
<dbReference type="SMART" id="SM00456">
    <property type="entry name" value="WW"/>
    <property type="match status" value="1"/>
</dbReference>
<protein>
    <recommendedName>
        <fullName evidence="1">WW domain-containing protein</fullName>
    </recommendedName>
</protein>
<dbReference type="InParanoid" id="A0A024GG27"/>
<dbReference type="PROSITE" id="PS50020">
    <property type="entry name" value="WW_DOMAIN_2"/>
    <property type="match status" value="1"/>
</dbReference>
<proteinExistence type="predicted"/>
<gene>
    <name evidence="2" type="ORF">BN9_065560</name>
</gene>
<dbReference type="InterPro" id="IPR001202">
    <property type="entry name" value="WW_dom"/>
</dbReference>
<evidence type="ECO:0000313" key="2">
    <source>
        <dbReference type="EMBL" id="CCI45659.1"/>
    </source>
</evidence>
<dbReference type="Gene3D" id="2.20.70.10">
    <property type="match status" value="1"/>
</dbReference>
<name>A0A024GG27_9STRA</name>
<dbReference type="InterPro" id="IPR036020">
    <property type="entry name" value="WW_dom_sf"/>
</dbReference>
<dbReference type="AlphaFoldDB" id="A0A024GG27"/>